<dbReference type="PANTHER" id="PTHR13939:SF0">
    <property type="entry name" value="NMN AMIDOHYDROLASE-LIKE PROTEIN YFAY"/>
    <property type="match status" value="1"/>
</dbReference>
<accession>A0A8J3E699</accession>
<comment type="caution">
    <text evidence="2">The sequence shown here is derived from an EMBL/GenBank/DDBJ whole genome shotgun (WGS) entry which is preliminary data.</text>
</comment>
<dbReference type="InterPro" id="IPR056596">
    <property type="entry name" value="FLAD1_M"/>
</dbReference>
<dbReference type="RefSeq" id="WP_189051119.1">
    <property type="nucleotide sequence ID" value="NZ_BMJQ01000016.1"/>
</dbReference>
<reference evidence="2" key="2">
    <citation type="submission" date="2020-09" db="EMBL/GenBank/DDBJ databases">
        <authorList>
            <person name="Sun Q."/>
            <person name="Zhou Y."/>
        </authorList>
    </citation>
    <scope>NUCLEOTIDE SEQUENCE</scope>
    <source>
        <strain evidence="2">CGMCC 1.15725</strain>
    </source>
</reference>
<organism evidence="2 3">
    <name type="scientific">Aliidongia dinghuensis</name>
    <dbReference type="NCBI Taxonomy" id="1867774"/>
    <lineage>
        <taxon>Bacteria</taxon>
        <taxon>Pseudomonadati</taxon>
        <taxon>Pseudomonadota</taxon>
        <taxon>Alphaproteobacteria</taxon>
        <taxon>Rhodospirillales</taxon>
        <taxon>Dongiaceae</taxon>
        <taxon>Aliidongia</taxon>
    </lineage>
</organism>
<dbReference type="SMART" id="SM00852">
    <property type="entry name" value="MoCF_biosynth"/>
    <property type="match status" value="1"/>
</dbReference>
<sequence>MTEPAPAAVTACLVIIGNEILSGRTQDINLNYIARGLTEVGVQLTEARVIPDVRETIIATINEVRAKYDYVFTTGGIGPTHDDITAECVAAAFGVDLILHPEAKRRLEAHYSARGIEFNEARRRMAHVPDGASLIDNPVSTAPGFRIGNVHVMAGVPKIMQAMFDGIRHGLKGGPKMLSRTITCGLAEGTVAHDLGLIQADYPAVEIGSYPFWTGGGGFGVSLVLRSTDPVALAHAGEAVIAMIRGFGGEPVEREPEIKE</sequence>
<dbReference type="InterPro" id="IPR036425">
    <property type="entry name" value="MoaB/Mog-like_dom_sf"/>
</dbReference>
<dbReference type="AlphaFoldDB" id="A0A8J3E699"/>
<dbReference type="Gene3D" id="3.40.980.10">
    <property type="entry name" value="MoaB/Mog-like domain"/>
    <property type="match status" value="1"/>
</dbReference>
<evidence type="ECO:0000259" key="1">
    <source>
        <dbReference type="SMART" id="SM00852"/>
    </source>
</evidence>
<dbReference type="CDD" id="cd00885">
    <property type="entry name" value="cinA"/>
    <property type="match status" value="1"/>
</dbReference>
<dbReference type="Pfam" id="PF00994">
    <property type="entry name" value="MoCF_biosynth"/>
    <property type="match status" value="1"/>
</dbReference>
<proteinExistence type="predicted"/>
<dbReference type="InterPro" id="IPR050101">
    <property type="entry name" value="CinA"/>
</dbReference>
<dbReference type="EMBL" id="BMJQ01000016">
    <property type="protein sequence ID" value="GGF39474.1"/>
    <property type="molecule type" value="Genomic_DNA"/>
</dbReference>
<reference evidence="2" key="1">
    <citation type="journal article" date="2014" name="Int. J. Syst. Evol. Microbiol.">
        <title>Complete genome sequence of Corynebacterium casei LMG S-19264T (=DSM 44701T), isolated from a smear-ripened cheese.</title>
        <authorList>
            <consortium name="US DOE Joint Genome Institute (JGI-PGF)"/>
            <person name="Walter F."/>
            <person name="Albersmeier A."/>
            <person name="Kalinowski J."/>
            <person name="Ruckert C."/>
        </authorList>
    </citation>
    <scope>NUCLEOTIDE SEQUENCE</scope>
    <source>
        <strain evidence="2">CGMCC 1.15725</strain>
    </source>
</reference>
<dbReference type="InterPro" id="IPR001453">
    <property type="entry name" value="MoaB/Mog_dom"/>
</dbReference>
<feature type="domain" description="MoaB/Mog" evidence="1">
    <location>
        <begin position="12"/>
        <end position="173"/>
    </location>
</feature>
<evidence type="ECO:0000313" key="3">
    <source>
        <dbReference type="Proteomes" id="UP000646365"/>
    </source>
</evidence>
<gene>
    <name evidence="2" type="ORF">GCM10011611_52340</name>
</gene>
<keyword evidence="3" id="KW-1185">Reference proteome</keyword>
<protein>
    <submittedName>
        <fullName evidence="2">Molybdenum cofactor biosynthesis protein</fullName>
    </submittedName>
</protein>
<dbReference type="SUPFAM" id="SSF53218">
    <property type="entry name" value="Molybdenum cofactor biosynthesis proteins"/>
    <property type="match status" value="1"/>
</dbReference>
<dbReference type="Proteomes" id="UP000646365">
    <property type="component" value="Unassembled WGS sequence"/>
</dbReference>
<dbReference type="Pfam" id="PF24102">
    <property type="entry name" value="FLAD1_M"/>
    <property type="match status" value="1"/>
</dbReference>
<name>A0A8J3E699_9PROT</name>
<evidence type="ECO:0000313" key="2">
    <source>
        <dbReference type="EMBL" id="GGF39474.1"/>
    </source>
</evidence>
<dbReference type="PANTHER" id="PTHR13939">
    <property type="entry name" value="NICOTINAMIDE-NUCLEOTIDE AMIDOHYDROLASE PNCC"/>
    <property type="match status" value="1"/>
</dbReference>